<dbReference type="PROSITE" id="PS50114">
    <property type="entry name" value="GATA_ZN_FINGER_2"/>
    <property type="match status" value="1"/>
</dbReference>
<reference evidence="12" key="2">
    <citation type="submission" date="2022-06" db="UniProtKB">
        <authorList>
            <consortium name="EnsemblMetazoa"/>
        </authorList>
    </citation>
    <scope>IDENTIFICATION</scope>
    <source>
        <strain evidence="12">DF5081</strain>
    </source>
</reference>
<dbReference type="AlphaFoldDB" id="A0A8R1DT53"/>
<keyword evidence="9" id="KW-0175">Coiled coil</keyword>
<evidence type="ECO:0000256" key="2">
    <source>
        <dbReference type="ARBA" id="ARBA00022723"/>
    </source>
</evidence>
<keyword evidence="6" id="KW-0804">Transcription</keyword>
<accession>A0A8R1DT53</accession>
<dbReference type="GO" id="GO:0005634">
    <property type="term" value="C:nucleus"/>
    <property type="evidence" value="ECO:0007669"/>
    <property type="project" value="UniProtKB-SubCell"/>
</dbReference>
<dbReference type="GO" id="GO:0045944">
    <property type="term" value="P:positive regulation of transcription by RNA polymerase II"/>
    <property type="evidence" value="ECO:0007669"/>
    <property type="project" value="TreeGrafter"/>
</dbReference>
<evidence type="ECO:0000256" key="5">
    <source>
        <dbReference type="ARBA" id="ARBA00023015"/>
    </source>
</evidence>
<keyword evidence="5" id="KW-0805">Transcription regulation</keyword>
<evidence type="ECO:0000256" key="3">
    <source>
        <dbReference type="ARBA" id="ARBA00022771"/>
    </source>
</evidence>
<dbReference type="InterPro" id="IPR000679">
    <property type="entry name" value="Znf_GATA"/>
</dbReference>
<dbReference type="GO" id="GO:0045165">
    <property type="term" value="P:cell fate commitment"/>
    <property type="evidence" value="ECO:0007669"/>
    <property type="project" value="TreeGrafter"/>
</dbReference>
<proteinExistence type="predicted"/>
<protein>
    <submittedName>
        <fullName evidence="12">GATA-type domain-containing protein</fullName>
    </submittedName>
</protein>
<name>A0A8R1DT53_CAEJA</name>
<evidence type="ECO:0000256" key="8">
    <source>
        <dbReference type="PROSITE-ProRule" id="PRU00094"/>
    </source>
</evidence>
<keyword evidence="4" id="KW-0862">Zinc</keyword>
<evidence type="ECO:0000256" key="4">
    <source>
        <dbReference type="ARBA" id="ARBA00022833"/>
    </source>
</evidence>
<dbReference type="Gene3D" id="3.30.50.10">
    <property type="entry name" value="Erythroid Transcription Factor GATA-1, subunit A"/>
    <property type="match status" value="1"/>
</dbReference>
<feature type="coiled-coil region" evidence="9">
    <location>
        <begin position="205"/>
        <end position="241"/>
    </location>
</feature>
<evidence type="ECO:0000313" key="12">
    <source>
        <dbReference type="EnsemblMetazoa" id="CJA11149.1"/>
    </source>
</evidence>
<dbReference type="EnsemblMetazoa" id="CJA11149.1">
    <property type="protein sequence ID" value="CJA11149.1"/>
    <property type="gene ID" value="WBGene00130353"/>
</dbReference>
<dbReference type="PANTHER" id="PTHR10071:SF233">
    <property type="entry name" value="TRANSCRIPTION FACTOR ELT-6"/>
    <property type="match status" value="1"/>
</dbReference>
<keyword evidence="13" id="KW-1185">Reference proteome</keyword>
<feature type="region of interest" description="Disordered" evidence="10">
    <location>
        <begin position="269"/>
        <end position="298"/>
    </location>
</feature>
<evidence type="ECO:0000256" key="1">
    <source>
        <dbReference type="ARBA" id="ARBA00004123"/>
    </source>
</evidence>
<dbReference type="CDD" id="cd00202">
    <property type="entry name" value="ZnF_GATA"/>
    <property type="match status" value="1"/>
</dbReference>
<feature type="compositionally biased region" description="Polar residues" evidence="10">
    <location>
        <begin position="1"/>
        <end position="12"/>
    </location>
</feature>
<dbReference type="GO" id="GO:0008270">
    <property type="term" value="F:zinc ion binding"/>
    <property type="evidence" value="ECO:0007669"/>
    <property type="project" value="UniProtKB-KW"/>
</dbReference>
<feature type="region of interest" description="Disordered" evidence="10">
    <location>
        <begin position="90"/>
        <end position="137"/>
    </location>
</feature>
<dbReference type="Pfam" id="PF00320">
    <property type="entry name" value="GATA"/>
    <property type="match status" value="1"/>
</dbReference>
<evidence type="ECO:0000256" key="7">
    <source>
        <dbReference type="ARBA" id="ARBA00023242"/>
    </source>
</evidence>
<dbReference type="SMART" id="SM00401">
    <property type="entry name" value="ZnF_GATA"/>
    <property type="match status" value="1"/>
</dbReference>
<keyword evidence="3 8" id="KW-0863">Zinc-finger</keyword>
<evidence type="ECO:0000256" key="9">
    <source>
        <dbReference type="SAM" id="Coils"/>
    </source>
</evidence>
<dbReference type="InterPro" id="IPR013088">
    <property type="entry name" value="Znf_NHR/GATA"/>
</dbReference>
<dbReference type="GO" id="GO:0000981">
    <property type="term" value="F:DNA-binding transcription factor activity, RNA polymerase II-specific"/>
    <property type="evidence" value="ECO:0007669"/>
    <property type="project" value="TreeGrafter"/>
</dbReference>
<reference evidence="13" key="1">
    <citation type="submission" date="2010-08" db="EMBL/GenBank/DDBJ databases">
        <authorList>
            <consortium name="Caenorhabditis japonica Sequencing Consortium"/>
            <person name="Wilson R.K."/>
        </authorList>
    </citation>
    <scope>NUCLEOTIDE SEQUENCE [LARGE SCALE GENOMIC DNA]</scope>
    <source>
        <strain evidence="13">DF5081</strain>
    </source>
</reference>
<comment type="subcellular location">
    <subcellularLocation>
        <location evidence="1">Nucleus</location>
    </subcellularLocation>
</comment>
<dbReference type="Proteomes" id="UP000005237">
    <property type="component" value="Unassembled WGS sequence"/>
</dbReference>
<evidence type="ECO:0000313" key="13">
    <source>
        <dbReference type="Proteomes" id="UP000005237"/>
    </source>
</evidence>
<evidence type="ECO:0000256" key="6">
    <source>
        <dbReference type="ARBA" id="ARBA00023163"/>
    </source>
</evidence>
<dbReference type="PRINTS" id="PR00619">
    <property type="entry name" value="GATAZNFINGER"/>
</dbReference>
<evidence type="ECO:0000259" key="11">
    <source>
        <dbReference type="PROSITE" id="PS50114"/>
    </source>
</evidence>
<organism evidence="12 13">
    <name type="scientific">Caenorhabditis japonica</name>
    <dbReference type="NCBI Taxonomy" id="281687"/>
    <lineage>
        <taxon>Eukaryota</taxon>
        <taxon>Metazoa</taxon>
        <taxon>Ecdysozoa</taxon>
        <taxon>Nematoda</taxon>
        <taxon>Chromadorea</taxon>
        <taxon>Rhabditida</taxon>
        <taxon>Rhabditina</taxon>
        <taxon>Rhabditomorpha</taxon>
        <taxon>Rhabditoidea</taxon>
        <taxon>Rhabditidae</taxon>
        <taxon>Peloderinae</taxon>
        <taxon>Caenorhabditis</taxon>
    </lineage>
</organism>
<feature type="region of interest" description="Disordered" evidence="10">
    <location>
        <begin position="154"/>
        <end position="174"/>
    </location>
</feature>
<keyword evidence="7" id="KW-0539">Nucleus</keyword>
<feature type="domain" description="GATA-type" evidence="11">
    <location>
        <begin position="295"/>
        <end position="343"/>
    </location>
</feature>
<keyword evidence="2" id="KW-0479">Metal-binding</keyword>
<dbReference type="GO" id="GO:0000122">
    <property type="term" value="P:negative regulation of transcription by RNA polymerase II"/>
    <property type="evidence" value="ECO:0007669"/>
    <property type="project" value="TreeGrafter"/>
</dbReference>
<dbReference type="PROSITE" id="PS00344">
    <property type="entry name" value="GATA_ZN_FINGER_1"/>
    <property type="match status" value="1"/>
</dbReference>
<feature type="region of interest" description="Disordered" evidence="10">
    <location>
        <begin position="1"/>
        <end position="36"/>
    </location>
</feature>
<feature type="compositionally biased region" description="Low complexity" evidence="10">
    <location>
        <begin position="105"/>
        <end position="118"/>
    </location>
</feature>
<dbReference type="PANTHER" id="PTHR10071">
    <property type="entry name" value="TRANSCRIPTION FACTOR GATA FAMILY MEMBER"/>
    <property type="match status" value="1"/>
</dbReference>
<dbReference type="InterPro" id="IPR039355">
    <property type="entry name" value="Transcription_factor_GATA"/>
</dbReference>
<evidence type="ECO:0000256" key="10">
    <source>
        <dbReference type="SAM" id="MobiDB-lite"/>
    </source>
</evidence>
<dbReference type="GO" id="GO:0000978">
    <property type="term" value="F:RNA polymerase II cis-regulatory region sequence-specific DNA binding"/>
    <property type="evidence" value="ECO:0007669"/>
    <property type="project" value="TreeGrafter"/>
</dbReference>
<dbReference type="SUPFAM" id="SSF57716">
    <property type="entry name" value="Glucocorticoid receptor-like (DNA-binding domain)"/>
    <property type="match status" value="1"/>
</dbReference>
<sequence length="402" mass="44380">MTLDDVSTSPVSSEPVIRDERSPTAEEAVDVEEEQRAFAEPCSGCVQLHKEIKQSVDKMLSKFDLVCERLETLIAEKEKEQSNNCVTTLHEQMSESGSEEKYATSPSGSRGSPNPSNGKVISGNGGCRKRKPTKESVNRVNSLLENGLNAVDSLLNGHGPSAEKSSRQISTPVSASSPFPDFNNFNGFMFDPMTNPQNMMQLLTVIQQQQQAQQAAHQQQAAQQQKAAELIQKKKEEQIERAASVVKEEPRSSPPNEQNLLDQLAAQFNGKAPSPSMHTVTTGSPDEDSGSSISRCSNCSTTKTTAWRRDLTGKLVCNACGLYYRLHRTHRPVHMRKDFIQQRFRRKIKEEENPSTSQSAMFSQLLGLPQLPSNGATNAFSILEQFNQLNQAQEQLNSSAPV</sequence>